<comment type="caution">
    <text evidence="3">The sequence shown here is derived from an EMBL/GenBank/DDBJ whole genome shotgun (WGS) entry which is preliminary data.</text>
</comment>
<keyword evidence="1" id="KW-0677">Repeat</keyword>
<dbReference type="PROSITE" id="PS50005">
    <property type="entry name" value="TPR"/>
    <property type="match status" value="1"/>
</dbReference>
<reference evidence="3" key="1">
    <citation type="journal article" date="2015" name="Nature">
        <title>Complex archaea that bridge the gap between prokaryotes and eukaryotes.</title>
        <authorList>
            <person name="Spang A."/>
            <person name="Saw J.H."/>
            <person name="Jorgensen S.L."/>
            <person name="Zaremba-Niedzwiedzka K."/>
            <person name="Martijn J."/>
            <person name="Lind A.E."/>
            <person name="van Eijk R."/>
            <person name="Schleper C."/>
            <person name="Guy L."/>
            <person name="Ettema T.J."/>
        </authorList>
    </citation>
    <scope>NUCLEOTIDE SEQUENCE</scope>
</reference>
<dbReference type="InterPro" id="IPR052346">
    <property type="entry name" value="O-mannosyl-transferase_TMTC"/>
</dbReference>
<dbReference type="Pfam" id="PF14559">
    <property type="entry name" value="TPR_19"/>
    <property type="match status" value="1"/>
</dbReference>
<feature type="non-terminal residue" evidence="3">
    <location>
        <position position="1"/>
    </location>
</feature>
<dbReference type="Gene3D" id="1.25.40.10">
    <property type="entry name" value="Tetratricopeptide repeat domain"/>
    <property type="match status" value="1"/>
</dbReference>
<dbReference type="Pfam" id="PF13181">
    <property type="entry name" value="TPR_8"/>
    <property type="match status" value="1"/>
</dbReference>
<sequence length="540" mass="62416">ARQRIEAELPRENTNIIFIEGEDAVSTNFNKEPILNYGCSGFRTLQLNRSRERQGGAVNYANYVFYVTEPGAYELWYGGTPPGPADDLYPSFSSPFSYILDNREAETLYREDITVVEEYAPSYFWCLAGDLEMESGEHTITFEVSEKRRYDSRYYFYLDAFFLVRKEENIRITGTDLPSHFPKDMDNRTIDYPFRTIEDYQIAIRDNPKEIRAYIELSSIYTLVGDYLNALKYLKRAALIEPENTEVLLLMAKNRIWKGDLTEGLKNYRELLLKIPQMKAIWGEAGKIAAWTGRYEESISFFENGLIQFPGNLSLVINLGLTHLWAGDTKEAEKLFQQAEDSAAGEYPLLMELAAVYLINGYPEKAIELYEKITAAFPEKLEAYLLLEAQYIATGNKQQADNTGGRILAAFITTEALRRYLDIFHKKQGLKDELIGKYEARILEEPDNLDLRETLAQTYFWNGKHQKGIEEYLNIIINHAFASFKNLDQDSFDLLQLIDRGYLYQNYFQEIPLLIRNKSKEINGQRGAYSSAQKAYQNFM</sequence>
<protein>
    <submittedName>
        <fullName evidence="3">Uncharacterized protein</fullName>
    </submittedName>
</protein>
<dbReference type="InterPro" id="IPR011990">
    <property type="entry name" value="TPR-like_helical_dom_sf"/>
</dbReference>
<organism evidence="3">
    <name type="scientific">marine sediment metagenome</name>
    <dbReference type="NCBI Taxonomy" id="412755"/>
    <lineage>
        <taxon>unclassified sequences</taxon>
        <taxon>metagenomes</taxon>
        <taxon>ecological metagenomes</taxon>
    </lineage>
</organism>
<name>A0A0F9CLM2_9ZZZZ</name>
<dbReference type="SMART" id="SM00028">
    <property type="entry name" value="TPR"/>
    <property type="match status" value="5"/>
</dbReference>
<dbReference type="InterPro" id="IPR019734">
    <property type="entry name" value="TPR_rpt"/>
</dbReference>
<keyword evidence="2" id="KW-0802">TPR repeat</keyword>
<evidence type="ECO:0000256" key="1">
    <source>
        <dbReference type="ARBA" id="ARBA00022737"/>
    </source>
</evidence>
<accession>A0A0F9CLM2</accession>
<dbReference type="AlphaFoldDB" id="A0A0F9CLM2"/>
<dbReference type="PANTHER" id="PTHR44227:SF3">
    <property type="entry name" value="PROTEIN O-MANNOSYL-TRANSFERASE TMTC4"/>
    <property type="match status" value="1"/>
</dbReference>
<feature type="non-terminal residue" evidence="3">
    <location>
        <position position="540"/>
    </location>
</feature>
<evidence type="ECO:0000256" key="2">
    <source>
        <dbReference type="ARBA" id="ARBA00022803"/>
    </source>
</evidence>
<proteinExistence type="predicted"/>
<evidence type="ECO:0000313" key="3">
    <source>
        <dbReference type="EMBL" id="KKL27317.1"/>
    </source>
</evidence>
<dbReference type="EMBL" id="LAZR01035507">
    <property type="protein sequence ID" value="KKL27317.1"/>
    <property type="molecule type" value="Genomic_DNA"/>
</dbReference>
<dbReference type="PANTHER" id="PTHR44227">
    <property type="match status" value="1"/>
</dbReference>
<gene>
    <name evidence="3" type="ORF">LCGC14_2386360</name>
</gene>
<dbReference type="SUPFAM" id="SSF48452">
    <property type="entry name" value="TPR-like"/>
    <property type="match status" value="1"/>
</dbReference>